<evidence type="ECO:0000313" key="8">
    <source>
        <dbReference type="Proteomes" id="UP000198956"/>
    </source>
</evidence>
<dbReference type="Pfam" id="PF04101">
    <property type="entry name" value="Glyco_tran_28_C"/>
    <property type="match status" value="1"/>
</dbReference>
<dbReference type="GO" id="GO:0009247">
    <property type="term" value="P:glycolipid biosynthetic process"/>
    <property type="evidence" value="ECO:0007669"/>
    <property type="project" value="InterPro"/>
</dbReference>
<dbReference type="EMBL" id="FNDE01000018">
    <property type="protein sequence ID" value="SDH24137.1"/>
    <property type="molecule type" value="Genomic_DNA"/>
</dbReference>
<dbReference type="Gene3D" id="3.40.50.2000">
    <property type="entry name" value="Glycogen Phosphorylase B"/>
    <property type="match status" value="1"/>
</dbReference>
<gene>
    <name evidence="7" type="ORF">SAMN04489735_10181</name>
</gene>
<name>A0A1G8AT70_ANETH</name>
<protein>
    <submittedName>
        <fullName evidence="7">Processive 1,2-diacylglycerol beta-glucosyltransferase</fullName>
    </submittedName>
</protein>
<evidence type="ECO:0000256" key="2">
    <source>
        <dbReference type="ARBA" id="ARBA00006962"/>
    </source>
</evidence>
<comment type="similarity">
    <text evidence="2">Belongs to the glycosyltransferase 28 family.</text>
</comment>
<evidence type="ECO:0000313" key="7">
    <source>
        <dbReference type="EMBL" id="SDH24137.1"/>
    </source>
</evidence>
<dbReference type="Proteomes" id="UP000198956">
    <property type="component" value="Unassembled WGS sequence"/>
</dbReference>
<dbReference type="SUPFAM" id="SSF53756">
    <property type="entry name" value="UDP-Glycosyltransferase/glycogen phosphorylase"/>
    <property type="match status" value="1"/>
</dbReference>
<evidence type="ECO:0000256" key="3">
    <source>
        <dbReference type="ARBA" id="ARBA00022676"/>
    </source>
</evidence>
<comment type="subcellular location">
    <subcellularLocation>
        <location evidence="1">Membrane</location>
    </subcellularLocation>
</comment>
<dbReference type="AlphaFoldDB" id="A0A1G8AT70"/>
<evidence type="ECO:0000256" key="1">
    <source>
        <dbReference type="ARBA" id="ARBA00004370"/>
    </source>
</evidence>
<reference evidence="7 8" key="1">
    <citation type="submission" date="2016-10" db="EMBL/GenBank/DDBJ databases">
        <authorList>
            <person name="de Groot N.N."/>
        </authorList>
    </citation>
    <scope>NUCLEOTIDE SEQUENCE [LARGE SCALE GENOMIC DNA]</scope>
    <source>
        <strain evidence="7 8">L 420-91</strain>
    </source>
</reference>
<dbReference type="InterPro" id="IPR009695">
    <property type="entry name" value="Diacylglyc_glucosyltr_N"/>
</dbReference>
<keyword evidence="4 7" id="KW-0808">Transferase</keyword>
<dbReference type="GO" id="GO:0016020">
    <property type="term" value="C:membrane"/>
    <property type="evidence" value="ECO:0007669"/>
    <property type="project" value="UniProtKB-SubCell"/>
</dbReference>
<feature type="domain" description="Glycosyl transferase family 28 C-terminal" evidence="5">
    <location>
        <begin position="204"/>
        <end position="344"/>
    </location>
</feature>
<sequence length="390" mass="44369">MKKKVLILSEAVGTGHTKAAEALVQGISLLDPSVHTQVLELGQELHPFAAKLVYQFYLKMITRYPSVWRKVYNYKQNQPISGWKQSFIYQVLHRTIKDVFARVNPDLIICTHPFSSSSVSRLKRLGYPLPLCTIITDFYAHGVWVQPEVDLYLVSSDEVYRQLIGMGISKEKVMITGLPITSDFRMKRNKQEVRHTLGIKDMPTVMIMGGGLGLGGIEHLAHILLKWRESLQLVICTGYNDSLKQALYKDKNFHHPNIHILGFVESISQWMDAADGLITKAGGITCFEALAKKLPMFIYQPLPGHEENNCEFLTKHKLAVRIDAEQEVDEWVHKLLKCPQDIAFLEQHMELFWQTIDPLATARSVLDLLNINMVGSARNCPDTYLTIKQI</sequence>
<organism evidence="7 8">
    <name type="scientific">Aneurinibacillus thermoaerophilus</name>
    <dbReference type="NCBI Taxonomy" id="143495"/>
    <lineage>
        <taxon>Bacteria</taxon>
        <taxon>Bacillati</taxon>
        <taxon>Bacillota</taxon>
        <taxon>Bacilli</taxon>
        <taxon>Bacillales</taxon>
        <taxon>Paenibacillaceae</taxon>
        <taxon>Aneurinibacillus group</taxon>
        <taxon>Aneurinibacillus</taxon>
    </lineage>
</organism>
<keyword evidence="3" id="KW-0328">Glycosyltransferase</keyword>
<accession>A0A1G8AT70</accession>
<dbReference type="InterPro" id="IPR050519">
    <property type="entry name" value="Glycosyltransf_28_UgtP"/>
</dbReference>
<feature type="domain" description="Diacylglycerol glucosyltransferase N-terminal" evidence="6">
    <location>
        <begin position="16"/>
        <end position="180"/>
    </location>
</feature>
<dbReference type="PANTHER" id="PTHR43025">
    <property type="entry name" value="MONOGALACTOSYLDIACYLGLYCEROL SYNTHASE"/>
    <property type="match status" value="1"/>
</dbReference>
<evidence type="ECO:0000259" key="5">
    <source>
        <dbReference type="Pfam" id="PF04101"/>
    </source>
</evidence>
<evidence type="ECO:0000259" key="6">
    <source>
        <dbReference type="Pfam" id="PF06925"/>
    </source>
</evidence>
<proteinExistence type="inferred from homology"/>
<dbReference type="InterPro" id="IPR007235">
    <property type="entry name" value="Glyco_trans_28_C"/>
</dbReference>
<dbReference type="OrthoDB" id="9815663at2"/>
<dbReference type="GO" id="GO:0016758">
    <property type="term" value="F:hexosyltransferase activity"/>
    <property type="evidence" value="ECO:0007669"/>
    <property type="project" value="InterPro"/>
</dbReference>
<dbReference type="Pfam" id="PF06925">
    <property type="entry name" value="MGDG_synth"/>
    <property type="match status" value="1"/>
</dbReference>
<dbReference type="PANTHER" id="PTHR43025:SF3">
    <property type="entry name" value="MONOGALACTOSYLDIACYLGLYCEROL SYNTHASE 1, CHLOROPLASTIC"/>
    <property type="match status" value="1"/>
</dbReference>
<evidence type="ECO:0000256" key="4">
    <source>
        <dbReference type="ARBA" id="ARBA00022679"/>
    </source>
</evidence>
<dbReference type="RefSeq" id="WP_091260591.1">
    <property type="nucleotide sequence ID" value="NZ_FNDE01000018.1"/>
</dbReference>